<protein>
    <submittedName>
        <fullName evidence="4">Polysaccharide deacetylase</fullName>
    </submittedName>
</protein>
<gene>
    <name evidence="4" type="ORF">BXT84_08600</name>
</gene>
<dbReference type="PANTHER" id="PTHR10587">
    <property type="entry name" value="GLYCOSYL TRANSFERASE-RELATED"/>
    <property type="match status" value="1"/>
</dbReference>
<dbReference type="InterPro" id="IPR011330">
    <property type="entry name" value="Glyco_hydro/deAcase_b/a-brl"/>
</dbReference>
<dbReference type="CDD" id="cd10917">
    <property type="entry name" value="CE4_NodB_like_6s_7s"/>
    <property type="match status" value="1"/>
</dbReference>
<accession>A0ABN5GZW0</accession>
<evidence type="ECO:0000256" key="2">
    <source>
        <dbReference type="ARBA" id="ARBA00022801"/>
    </source>
</evidence>
<keyword evidence="2" id="KW-0378">Hydrolase</keyword>
<dbReference type="Gene3D" id="3.20.20.370">
    <property type="entry name" value="Glycoside hydrolase/deacetylase"/>
    <property type="match status" value="1"/>
</dbReference>
<evidence type="ECO:0000313" key="4">
    <source>
        <dbReference type="EMBL" id="AUW94001.1"/>
    </source>
</evidence>
<keyword evidence="1" id="KW-0479">Metal-binding</keyword>
<dbReference type="PROSITE" id="PS51677">
    <property type="entry name" value="NODB"/>
    <property type="match status" value="1"/>
</dbReference>
<dbReference type="PANTHER" id="PTHR10587:SF133">
    <property type="entry name" value="CHITIN DEACETYLASE 1-RELATED"/>
    <property type="match status" value="1"/>
</dbReference>
<sequence length="235" mass="25964">MNGWRWLVISPFVLIALAFLLVTQPVSQNVLTHVPTNKKIVAITFDDGPSPKYTPLILSTLTRYHAHATFFVVGSEAERFPQLVRDIARQGSAVANHGWQHLNLRRVGAAALWQDASKSQDFVRSLGVDPSLFYRPPYGLVSQPMIHLFADHGYTVVLWSIDTRDWARPGVGSIINKVATQVKPGSIILMHDGGGNRSQTATALNAILEQLKQMGYQAVTLPQLIQDQVPHSSPI</sequence>
<organism evidence="4 5">
    <name type="scientific">Sulfobacillus thermotolerans</name>
    <dbReference type="NCBI Taxonomy" id="338644"/>
    <lineage>
        <taxon>Bacteria</taxon>
        <taxon>Bacillati</taxon>
        <taxon>Bacillota</taxon>
        <taxon>Clostridia</taxon>
        <taxon>Eubacteriales</taxon>
        <taxon>Clostridiales Family XVII. Incertae Sedis</taxon>
        <taxon>Sulfobacillus</taxon>
    </lineage>
</organism>
<dbReference type="Pfam" id="PF01522">
    <property type="entry name" value="Polysacc_deac_1"/>
    <property type="match status" value="1"/>
</dbReference>
<evidence type="ECO:0000313" key="5">
    <source>
        <dbReference type="Proteomes" id="UP000325292"/>
    </source>
</evidence>
<proteinExistence type="predicted"/>
<name>A0ABN5GZW0_9FIRM</name>
<reference evidence="4 5" key="1">
    <citation type="journal article" date="2019" name="Sci. Rep.">
        <title>Sulfobacillus thermotolerans: new insights into resistance and metabolic capacities of acidophilic chemolithotrophs.</title>
        <authorList>
            <person name="Panyushkina A.E."/>
            <person name="Babenko V.V."/>
            <person name="Nikitina A.S."/>
            <person name="Selezneva O.V."/>
            <person name="Tsaplina I.A."/>
            <person name="Letarova M.A."/>
            <person name="Kostryukova E.S."/>
            <person name="Letarov A.V."/>
        </authorList>
    </citation>
    <scope>NUCLEOTIDE SEQUENCE [LARGE SCALE GENOMIC DNA]</scope>
    <source>
        <strain evidence="4 5">Kr1</strain>
    </source>
</reference>
<dbReference type="EMBL" id="CP019454">
    <property type="protein sequence ID" value="AUW94001.1"/>
    <property type="molecule type" value="Genomic_DNA"/>
</dbReference>
<dbReference type="Proteomes" id="UP000325292">
    <property type="component" value="Chromosome"/>
</dbReference>
<evidence type="ECO:0000259" key="3">
    <source>
        <dbReference type="PROSITE" id="PS51677"/>
    </source>
</evidence>
<dbReference type="InterPro" id="IPR050248">
    <property type="entry name" value="Polysacc_deacetylase_ArnD"/>
</dbReference>
<feature type="domain" description="NodB homology" evidence="3">
    <location>
        <begin position="39"/>
        <end position="219"/>
    </location>
</feature>
<dbReference type="InterPro" id="IPR002509">
    <property type="entry name" value="NODB_dom"/>
</dbReference>
<evidence type="ECO:0000256" key="1">
    <source>
        <dbReference type="ARBA" id="ARBA00022723"/>
    </source>
</evidence>
<dbReference type="SUPFAM" id="SSF88713">
    <property type="entry name" value="Glycoside hydrolase/deacetylase"/>
    <property type="match status" value="1"/>
</dbReference>
<keyword evidence="5" id="KW-1185">Reference proteome</keyword>